<name>A0ABQ0KXK1_MYCCL</name>
<evidence type="ECO:0000313" key="3">
    <source>
        <dbReference type="Proteomes" id="UP000815677"/>
    </source>
</evidence>
<keyword evidence="3" id="KW-1185">Reference proteome</keyword>
<dbReference type="EMBL" id="DF839146">
    <property type="protein sequence ID" value="GAT43533.1"/>
    <property type="molecule type" value="Genomic_DNA"/>
</dbReference>
<feature type="transmembrane region" description="Helical" evidence="1">
    <location>
        <begin position="186"/>
        <end position="213"/>
    </location>
</feature>
<organism evidence="2 3">
    <name type="scientific">Mycena chlorophos</name>
    <name type="common">Agaric fungus</name>
    <name type="synonym">Agaricus chlorophos</name>
    <dbReference type="NCBI Taxonomy" id="658473"/>
    <lineage>
        <taxon>Eukaryota</taxon>
        <taxon>Fungi</taxon>
        <taxon>Dikarya</taxon>
        <taxon>Basidiomycota</taxon>
        <taxon>Agaricomycotina</taxon>
        <taxon>Agaricomycetes</taxon>
        <taxon>Agaricomycetidae</taxon>
        <taxon>Agaricales</taxon>
        <taxon>Marasmiineae</taxon>
        <taxon>Mycenaceae</taxon>
        <taxon>Mycena</taxon>
    </lineage>
</organism>
<evidence type="ECO:0000313" key="2">
    <source>
        <dbReference type="EMBL" id="GAT43533.1"/>
    </source>
</evidence>
<gene>
    <name evidence="2" type="ORF">MCHLO_01209</name>
</gene>
<dbReference type="Proteomes" id="UP000815677">
    <property type="component" value="Unassembled WGS sequence"/>
</dbReference>
<protein>
    <submittedName>
        <fullName evidence="2">Uncharacterized protein</fullName>
    </submittedName>
</protein>
<feature type="transmembrane region" description="Helical" evidence="1">
    <location>
        <begin position="61"/>
        <end position="81"/>
    </location>
</feature>
<keyword evidence="1" id="KW-0472">Membrane</keyword>
<feature type="non-terminal residue" evidence="2">
    <location>
        <position position="1"/>
    </location>
</feature>
<feature type="transmembrane region" description="Helical" evidence="1">
    <location>
        <begin position="220"/>
        <end position="241"/>
    </location>
</feature>
<accession>A0ABQ0KXK1</accession>
<keyword evidence="1" id="KW-0812">Transmembrane</keyword>
<reference evidence="2" key="1">
    <citation type="submission" date="2014-09" db="EMBL/GenBank/DDBJ databases">
        <title>Genome sequence of the luminous mushroom Mycena chlorophos for searching fungal bioluminescence genes.</title>
        <authorList>
            <person name="Tanaka Y."/>
            <person name="Kasuga D."/>
            <person name="Oba Y."/>
            <person name="Hase S."/>
            <person name="Sato K."/>
            <person name="Oba Y."/>
            <person name="Sakakibara Y."/>
        </authorList>
    </citation>
    <scope>NUCLEOTIDE SEQUENCE</scope>
</reference>
<sequence length="338" mass="38319">DHVTSSLVPFQALLFAARVLYLSFDPGPVIPEVDFLIPTNTLPLLPTPCALGQIQQPLLPWLAFFTILLASVLSVVLIFVFRSPTTRLKWTGIWFMGVAGFVFKRAAHGQMGLRLRVPFPPIRCHLHPRPCLHLQEARCAGYLLAYVILRRSGIEWDTQSRLYPFLVQYTDPGTIMLIFGPGITRILLYALYLPTVAVNILTSGTRIGILLWVVDGQQALIIILSAFALAICTAVSLWLLILELAFPIGLTEDHFITDVDVWLSHHFRAMPRSYALIRAALIHELTMRSTTFWLYIALAAVPPITLFLRYEARLPIRNYRRALRRLRRVLADPETAWD</sequence>
<feature type="transmembrane region" description="Helical" evidence="1">
    <location>
        <begin position="292"/>
        <end position="310"/>
    </location>
</feature>
<proteinExistence type="predicted"/>
<keyword evidence="1" id="KW-1133">Transmembrane helix</keyword>
<evidence type="ECO:0000256" key="1">
    <source>
        <dbReference type="SAM" id="Phobius"/>
    </source>
</evidence>